<accession>A0AAV7P5K6</accession>
<protein>
    <submittedName>
        <fullName evidence="2">Uncharacterized protein</fullName>
    </submittedName>
</protein>
<feature type="region of interest" description="Disordered" evidence="1">
    <location>
        <begin position="122"/>
        <end position="213"/>
    </location>
</feature>
<comment type="caution">
    <text evidence="2">The sequence shown here is derived from an EMBL/GenBank/DDBJ whole genome shotgun (WGS) entry which is preliminary data.</text>
</comment>
<dbReference type="AlphaFoldDB" id="A0AAV7P5K6"/>
<evidence type="ECO:0000256" key="1">
    <source>
        <dbReference type="SAM" id="MobiDB-lite"/>
    </source>
</evidence>
<sequence length="213" mass="23430">MPPRASPPASCVWWRVVRDTIPPHPLWADQPGAQNQSTSRRTRNNDYASQKRRARWSSVQVGDAVLVKDRHPGSKFQLPFEADKWTVTAVKETMITATKDGEKVTRNVSHFKRLLAVPVARHEEDGSTDICPVNDSEGASSKSATPHLPEPSVRDRAVSGRPARTPHLPVAANEVLLHAGSSSRGGHTNDRFGKVQDREIPPEVSPETISTLC</sequence>
<reference evidence="2" key="1">
    <citation type="journal article" date="2022" name="bioRxiv">
        <title>Sequencing and chromosome-scale assembly of the giantPleurodeles waltlgenome.</title>
        <authorList>
            <person name="Brown T."/>
            <person name="Elewa A."/>
            <person name="Iarovenko S."/>
            <person name="Subramanian E."/>
            <person name="Araus A.J."/>
            <person name="Petzold A."/>
            <person name="Susuki M."/>
            <person name="Suzuki K.-i.T."/>
            <person name="Hayashi T."/>
            <person name="Toyoda A."/>
            <person name="Oliveira C."/>
            <person name="Osipova E."/>
            <person name="Leigh N.D."/>
            <person name="Simon A."/>
            <person name="Yun M.H."/>
        </authorList>
    </citation>
    <scope>NUCLEOTIDE SEQUENCE</scope>
    <source>
        <strain evidence="2">20211129_DDA</strain>
        <tissue evidence="2">Liver</tissue>
    </source>
</reference>
<feature type="compositionally biased region" description="Basic and acidic residues" evidence="1">
    <location>
        <begin position="187"/>
        <end position="201"/>
    </location>
</feature>
<organism evidence="2 3">
    <name type="scientific">Pleurodeles waltl</name>
    <name type="common">Iberian ribbed newt</name>
    <dbReference type="NCBI Taxonomy" id="8319"/>
    <lineage>
        <taxon>Eukaryota</taxon>
        <taxon>Metazoa</taxon>
        <taxon>Chordata</taxon>
        <taxon>Craniata</taxon>
        <taxon>Vertebrata</taxon>
        <taxon>Euteleostomi</taxon>
        <taxon>Amphibia</taxon>
        <taxon>Batrachia</taxon>
        <taxon>Caudata</taxon>
        <taxon>Salamandroidea</taxon>
        <taxon>Salamandridae</taxon>
        <taxon>Pleurodelinae</taxon>
        <taxon>Pleurodeles</taxon>
    </lineage>
</organism>
<evidence type="ECO:0000313" key="2">
    <source>
        <dbReference type="EMBL" id="KAJ1122537.1"/>
    </source>
</evidence>
<name>A0AAV7P5K6_PLEWA</name>
<proteinExistence type="predicted"/>
<dbReference type="EMBL" id="JANPWB010000011">
    <property type="protein sequence ID" value="KAJ1122537.1"/>
    <property type="molecule type" value="Genomic_DNA"/>
</dbReference>
<keyword evidence="3" id="KW-1185">Reference proteome</keyword>
<dbReference type="Proteomes" id="UP001066276">
    <property type="component" value="Chromosome 7"/>
</dbReference>
<evidence type="ECO:0000313" key="3">
    <source>
        <dbReference type="Proteomes" id="UP001066276"/>
    </source>
</evidence>
<gene>
    <name evidence="2" type="ORF">NDU88_001023</name>
</gene>
<feature type="region of interest" description="Disordered" evidence="1">
    <location>
        <begin position="24"/>
        <end position="54"/>
    </location>
</feature>